<reference evidence="2 3" key="1">
    <citation type="submission" date="2024-05" db="EMBL/GenBank/DDBJ databases">
        <title>The nuclear and mitochondrial genome assemblies of Tetragonisca angustula (Apidae: Meliponini), a tiny yet remarkable pollinator in the Neotropics.</title>
        <authorList>
            <person name="Ferrari R."/>
            <person name="Ricardo P.C."/>
            <person name="Dias F.C."/>
            <person name="Araujo N.S."/>
            <person name="Soares D.O."/>
            <person name="Zhou Q.-S."/>
            <person name="Zhu C.-D."/>
            <person name="Coutinho L."/>
            <person name="Airas M.C."/>
            <person name="Batista T.M."/>
        </authorList>
    </citation>
    <scope>NUCLEOTIDE SEQUENCE [LARGE SCALE GENOMIC DNA]</scope>
    <source>
        <strain evidence="2">ASF017062</strain>
        <tissue evidence="2">Abdomen</tissue>
    </source>
</reference>
<dbReference type="AlphaFoldDB" id="A0AAW0ZP34"/>
<feature type="region of interest" description="Disordered" evidence="1">
    <location>
        <begin position="93"/>
        <end position="130"/>
    </location>
</feature>
<sequence length="130" mass="14930">MGNNVTEITANTLTPMHVYYLNVTGRPELALLLQWPIQTETRRSPKSGRRNEPLCRHKMQSSVLTKESLAATVRICCDTTIVATMQAERMVMQSRRHRKQRTRTGGYPMNFHSYTLPPDTDGNMKRLPEL</sequence>
<protein>
    <submittedName>
        <fullName evidence="2">Uncharacterized protein</fullName>
    </submittedName>
</protein>
<dbReference type="EMBL" id="JAWNGG020000149">
    <property type="protein sequence ID" value="KAK9299439.1"/>
    <property type="molecule type" value="Genomic_DNA"/>
</dbReference>
<gene>
    <name evidence="2" type="ORF">QLX08_007555</name>
</gene>
<proteinExistence type="predicted"/>
<keyword evidence="3" id="KW-1185">Reference proteome</keyword>
<accession>A0AAW0ZP34</accession>
<organism evidence="2 3">
    <name type="scientific">Tetragonisca angustula</name>
    <dbReference type="NCBI Taxonomy" id="166442"/>
    <lineage>
        <taxon>Eukaryota</taxon>
        <taxon>Metazoa</taxon>
        <taxon>Ecdysozoa</taxon>
        <taxon>Arthropoda</taxon>
        <taxon>Hexapoda</taxon>
        <taxon>Insecta</taxon>
        <taxon>Pterygota</taxon>
        <taxon>Neoptera</taxon>
        <taxon>Endopterygota</taxon>
        <taxon>Hymenoptera</taxon>
        <taxon>Apocrita</taxon>
        <taxon>Aculeata</taxon>
        <taxon>Apoidea</taxon>
        <taxon>Anthophila</taxon>
        <taxon>Apidae</taxon>
        <taxon>Tetragonisca</taxon>
    </lineage>
</organism>
<name>A0AAW0ZP34_9HYME</name>
<evidence type="ECO:0000313" key="2">
    <source>
        <dbReference type="EMBL" id="KAK9299439.1"/>
    </source>
</evidence>
<evidence type="ECO:0000256" key="1">
    <source>
        <dbReference type="SAM" id="MobiDB-lite"/>
    </source>
</evidence>
<evidence type="ECO:0000313" key="3">
    <source>
        <dbReference type="Proteomes" id="UP001432146"/>
    </source>
</evidence>
<dbReference type="Proteomes" id="UP001432146">
    <property type="component" value="Unassembled WGS sequence"/>
</dbReference>
<comment type="caution">
    <text evidence="2">The sequence shown here is derived from an EMBL/GenBank/DDBJ whole genome shotgun (WGS) entry which is preliminary data.</text>
</comment>